<dbReference type="InterPro" id="IPR051552">
    <property type="entry name" value="HptR"/>
</dbReference>
<dbReference type="KEGG" id="jpo:G7058_09245"/>
<dbReference type="InterPro" id="IPR011006">
    <property type="entry name" value="CheY-like_superfamily"/>
</dbReference>
<dbReference type="GeneID" id="94553468"/>
<dbReference type="GO" id="GO:0043565">
    <property type="term" value="F:sequence-specific DNA binding"/>
    <property type="evidence" value="ECO:0007669"/>
    <property type="project" value="InterPro"/>
</dbReference>
<dbReference type="GO" id="GO:0003700">
    <property type="term" value="F:DNA-binding transcription factor activity"/>
    <property type="evidence" value="ECO:0007669"/>
    <property type="project" value="InterPro"/>
</dbReference>
<keyword evidence="3 8" id="KW-0597">Phosphoprotein</keyword>
<dbReference type="GO" id="GO:0000160">
    <property type="term" value="P:phosphorelay signal transduction system"/>
    <property type="evidence" value="ECO:0007669"/>
    <property type="project" value="UniProtKB-KW"/>
</dbReference>
<evidence type="ECO:0000256" key="1">
    <source>
        <dbReference type="ARBA" id="ARBA00004496"/>
    </source>
</evidence>
<dbReference type="Gene3D" id="3.40.50.2300">
    <property type="match status" value="1"/>
</dbReference>
<evidence type="ECO:0000256" key="8">
    <source>
        <dbReference type="PROSITE-ProRule" id="PRU00169"/>
    </source>
</evidence>
<evidence type="ECO:0000259" key="10">
    <source>
        <dbReference type="PROSITE" id="PS50110"/>
    </source>
</evidence>
<proteinExistence type="predicted"/>
<reference evidence="11 12" key="1">
    <citation type="journal article" date="2017" name="Int. J. Syst. Evol. Microbiol.">
        <title>Jeotgalibaca porci sp. nov. and Jeotgalibaca arthritidis sp. nov., isolated from pigs, and emended description of the genus Jeotgalibaca.</title>
        <authorList>
            <person name="Zamora L."/>
            <person name="Perez-Sancho M."/>
            <person name="Dominguez L."/>
            <person name="Fernandez-Garayzabal J.F."/>
            <person name="Vela A.I."/>
        </authorList>
    </citation>
    <scope>NUCLEOTIDE SEQUENCE [LARGE SCALE GENOMIC DNA]</scope>
    <source>
        <strain evidence="11 12">CCUG 69148</strain>
    </source>
</reference>
<name>A0A6G7WIU7_9LACT</name>
<organism evidence="11 12">
    <name type="scientific">Jeotgalibaca porci</name>
    <dbReference type="NCBI Taxonomy" id="1868793"/>
    <lineage>
        <taxon>Bacteria</taxon>
        <taxon>Bacillati</taxon>
        <taxon>Bacillota</taxon>
        <taxon>Bacilli</taxon>
        <taxon>Lactobacillales</taxon>
        <taxon>Carnobacteriaceae</taxon>
        <taxon>Jeotgalibaca</taxon>
    </lineage>
</organism>
<keyword evidence="2" id="KW-0963">Cytoplasm</keyword>
<dbReference type="SUPFAM" id="SSF46689">
    <property type="entry name" value="Homeodomain-like"/>
    <property type="match status" value="2"/>
</dbReference>
<dbReference type="AlphaFoldDB" id="A0A6G7WIU7"/>
<sequence>MYKVFIVEDEPLIRENLRNEVMTLAERYPITFAGEAGDGELALASIIDIKPDILLTDIKMPFMDGIELAHEAKKIYPWMRILFISGFDDFSYTKSAIQLQADDYLLKPIKPKELENALHTIITTLDAQKNTFSVKDENEELLTHEVHKNHFLNCLFQGDLRMSEVIKEAEQFQIALAGKKMSVLLATNHYNKKFEDYFHFSEKLKAFFGKDSGVLFSSISSRFIKILIFETDYDLLLEKCYQTANTLIHELDIDSSDLAVGIGPIVDRISEIPHSYQMAKQLVGTYGQIRSEKIISFVDNIKEGELSPSNPFKIDLADKIADVTIKDIDPFIYSLTGLDLDTLERQRMFRFFVLMEIEALLVKKQAHKESPIYRINDSQEMGDIAKSLDRYQKYLKNALTYLLEVEIHPTMIKYRSLIQQALTYINNHFADPDMTLKTVSENVALSPSHFSTIFSQALGRTFIEYLTEQRINYAKNLLVTTDDKLTTITLEVGYNDSNYFSYLFKKKEGVSPTEYRKRQIECGAV</sequence>
<feature type="modified residue" description="4-aspartylphosphate" evidence="8">
    <location>
        <position position="57"/>
    </location>
</feature>
<dbReference type="PANTHER" id="PTHR42713:SF3">
    <property type="entry name" value="TRANSCRIPTIONAL REGULATORY PROTEIN HPTR"/>
    <property type="match status" value="1"/>
</dbReference>
<protein>
    <submittedName>
        <fullName evidence="11">Response regulator</fullName>
    </submittedName>
</protein>
<dbReference type="EMBL" id="CP049889">
    <property type="protein sequence ID" value="QIK52205.1"/>
    <property type="molecule type" value="Genomic_DNA"/>
</dbReference>
<dbReference type="InterPro" id="IPR009057">
    <property type="entry name" value="Homeodomain-like_sf"/>
</dbReference>
<dbReference type="PRINTS" id="PR00032">
    <property type="entry name" value="HTHARAC"/>
</dbReference>
<dbReference type="PROSITE" id="PS50110">
    <property type="entry name" value="RESPONSE_REGULATORY"/>
    <property type="match status" value="1"/>
</dbReference>
<evidence type="ECO:0000256" key="5">
    <source>
        <dbReference type="ARBA" id="ARBA00023015"/>
    </source>
</evidence>
<evidence type="ECO:0000256" key="2">
    <source>
        <dbReference type="ARBA" id="ARBA00022490"/>
    </source>
</evidence>
<evidence type="ECO:0000256" key="6">
    <source>
        <dbReference type="ARBA" id="ARBA00023125"/>
    </source>
</evidence>
<gene>
    <name evidence="11" type="ORF">G7058_09245</name>
</gene>
<comment type="subcellular location">
    <subcellularLocation>
        <location evidence="1">Cytoplasm</location>
    </subcellularLocation>
</comment>
<dbReference type="Pfam" id="PF12833">
    <property type="entry name" value="HTH_18"/>
    <property type="match status" value="1"/>
</dbReference>
<feature type="domain" description="Response regulatory" evidence="10">
    <location>
        <begin position="3"/>
        <end position="122"/>
    </location>
</feature>
<dbReference type="PROSITE" id="PS00041">
    <property type="entry name" value="HTH_ARAC_FAMILY_1"/>
    <property type="match status" value="1"/>
</dbReference>
<dbReference type="GO" id="GO:0005737">
    <property type="term" value="C:cytoplasm"/>
    <property type="evidence" value="ECO:0007669"/>
    <property type="project" value="UniProtKB-SubCell"/>
</dbReference>
<dbReference type="InterPro" id="IPR018060">
    <property type="entry name" value="HTH_AraC"/>
</dbReference>
<dbReference type="InterPro" id="IPR001789">
    <property type="entry name" value="Sig_transdc_resp-reg_receiver"/>
</dbReference>
<dbReference type="PANTHER" id="PTHR42713">
    <property type="entry name" value="HISTIDINE KINASE-RELATED"/>
    <property type="match status" value="1"/>
</dbReference>
<dbReference type="SMART" id="SM00448">
    <property type="entry name" value="REC"/>
    <property type="match status" value="1"/>
</dbReference>
<accession>A0A6G7WIU7</accession>
<keyword evidence="12" id="KW-1185">Reference proteome</keyword>
<dbReference type="InterPro" id="IPR020449">
    <property type="entry name" value="Tscrpt_reg_AraC-type_HTH"/>
</dbReference>
<dbReference type="PROSITE" id="PS01124">
    <property type="entry name" value="HTH_ARAC_FAMILY_2"/>
    <property type="match status" value="1"/>
</dbReference>
<evidence type="ECO:0000256" key="3">
    <source>
        <dbReference type="ARBA" id="ARBA00022553"/>
    </source>
</evidence>
<dbReference type="Proteomes" id="UP000501830">
    <property type="component" value="Chromosome"/>
</dbReference>
<keyword evidence="6" id="KW-0238">DNA-binding</keyword>
<dbReference type="SMART" id="SM00342">
    <property type="entry name" value="HTH_ARAC"/>
    <property type="match status" value="1"/>
</dbReference>
<dbReference type="Gene3D" id="1.10.10.60">
    <property type="entry name" value="Homeodomain-like"/>
    <property type="match status" value="2"/>
</dbReference>
<feature type="domain" description="HTH araC/xylS-type" evidence="9">
    <location>
        <begin position="419"/>
        <end position="518"/>
    </location>
</feature>
<evidence type="ECO:0000313" key="11">
    <source>
        <dbReference type="EMBL" id="QIK52205.1"/>
    </source>
</evidence>
<dbReference type="CDD" id="cd17536">
    <property type="entry name" value="REC_YesN-like"/>
    <property type="match status" value="1"/>
</dbReference>
<dbReference type="Pfam" id="PF00072">
    <property type="entry name" value="Response_reg"/>
    <property type="match status" value="1"/>
</dbReference>
<evidence type="ECO:0000256" key="4">
    <source>
        <dbReference type="ARBA" id="ARBA00023012"/>
    </source>
</evidence>
<dbReference type="SUPFAM" id="SSF52172">
    <property type="entry name" value="CheY-like"/>
    <property type="match status" value="1"/>
</dbReference>
<dbReference type="RefSeq" id="WP_166063269.1">
    <property type="nucleotide sequence ID" value="NZ_CP049889.1"/>
</dbReference>
<keyword evidence="4" id="KW-0902">Two-component regulatory system</keyword>
<evidence type="ECO:0000256" key="7">
    <source>
        <dbReference type="ARBA" id="ARBA00023163"/>
    </source>
</evidence>
<dbReference type="InterPro" id="IPR018062">
    <property type="entry name" value="HTH_AraC-typ_CS"/>
</dbReference>
<keyword evidence="5" id="KW-0805">Transcription regulation</keyword>
<keyword evidence="7" id="KW-0804">Transcription</keyword>
<evidence type="ECO:0000313" key="12">
    <source>
        <dbReference type="Proteomes" id="UP000501830"/>
    </source>
</evidence>
<evidence type="ECO:0000259" key="9">
    <source>
        <dbReference type="PROSITE" id="PS01124"/>
    </source>
</evidence>